<evidence type="ECO:0000256" key="2">
    <source>
        <dbReference type="ARBA" id="ARBA00022803"/>
    </source>
</evidence>
<keyword evidence="1" id="KW-0677">Repeat</keyword>
<dbReference type="EMBL" id="JALLBG020000282">
    <property type="protein sequence ID" value="KAL3756982.1"/>
    <property type="molecule type" value="Genomic_DNA"/>
</dbReference>
<dbReference type="InterPro" id="IPR011990">
    <property type="entry name" value="TPR-like_helical_dom_sf"/>
</dbReference>
<accession>A0ABD3M482</accession>
<dbReference type="Pfam" id="PF13374">
    <property type="entry name" value="TPR_10"/>
    <property type="match status" value="2"/>
</dbReference>
<gene>
    <name evidence="5" type="ORF">ACHAWU_004636</name>
</gene>
<organism evidence="5 6">
    <name type="scientific">Discostella pseudostelligera</name>
    <dbReference type="NCBI Taxonomy" id="259834"/>
    <lineage>
        <taxon>Eukaryota</taxon>
        <taxon>Sar</taxon>
        <taxon>Stramenopiles</taxon>
        <taxon>Ochrophyta</taxon>
        <taxon>Bacillariophyta</taxon>
        <taxon>Coscinodiscophyceae</taxon>
        <taxon>Thalassiosirophycidae</taxon>
        <taxon>Stephanodiscales</taxon>
        <taxon>Stephanodiscaceae</taxon>
        <taxon>Discostella</taxon>
    </lineage>
</organism>
<feature type="repeat" description="TPR" evidence="3">
    <location>
        <begin position="527"/>
        <end position="560"/>
    </location>
</feature>
<protein>
    <recommendedName>
        <fullName evidence="7">Kinesin light chain</fullName>
    </recommendedName>
</protein>
<dbReference type="AlphaFoldDB" id="A0ABD3M482"/>
<feature type="compositionally biased region" description="Polar residues" evidence="4">
    <location>
        <begin position="318"/>
        <end position="328"/>
    </location>
</feature>
<dbReference type="InterPro" id="IPR019734">
    <property type="entry name" value="TPR_rpt"/>
</dbReference>
<reference evidence="5 6" key="1">
    <citation type="submission" date="2024-10" db="EMBL/GenBank/DDBJ databases">
        <title>Updated reference genomes for cyclostephanoid diatoms.</title>
        <authorList>
            <person name="Roberts W.R."/>
            <person name="Alverson A.J."/>
        </authorList>
    </citation>
    <scope>NUCLEOTIDE SEQUENCE [LARGE SCALE GENOMIC DNA]</scope>
    <source>
        <strain evidence="5 6">AJA232-27</strain>
    </source>
</reference>
<feature type="compositionally biased region" description="Low complexity" evidence="4">
    <location>
        <begin position="894"/>
        <end position="904"/>
    </location>
</feature>
<feature type="repeat" description="TPR" evidence="3">
    <location>
        <begin position="834"/>
        <end position="867"/>
    </location>
</feature>
<feature type="repeat" description="TPR" evidence="3">
    <location>
        <begin position="750"/>
        <end position="783"/>
    </location>
</feature>
<evidence type="ECO:0000313" key="6">
    <source>
        <dbReference type="Proteomes" id="UP001530293"/>
    </source>
</evidence>
<feature type="region of interest" description="Disordered" evidence="4">
    <location>
        <begin position="8"/>
        <end position="48"/>
    </location>
</feature>
<evidence type="ECO:0000313" key="5">
    <source>
        <dbReference type="EMBL" id="KAL3756982.1"/>
    </source>
</evidence>
<feature type="compositionally biased region" description="Low complexity" evidence="4">
    <location>
        <begin position="33"/>
        <end position="45"/>
    </location>
</feature>
<keyword evidence="2 3" id="KW-0802">TPR repeat</keyword>
<feature type="region of interest" description="Disordered" evidence="4">
    <location>
        <begin position="892"/>
        <end position="918"/>
    </location>
</feature>
<dbReference type="PROSITE" id="PS50005">
    <property type="entry name" value="TPR"/>
    <property type="match status" value="6"/>
</dbReference>
<feature type="repeat" description="TPR" evidence="3">
    <location>
        <begin position="485"/>
        <end position="518"/>
    </location>
</feature>
<feature type="repeat" description="TPR" evidence="3">
    <location>
        <begin position="621"/>
        <end position="654"/>
    </location>
</feature>
<dbReference type="SMART" id="SM00028">
    <property type="entry name" value="TPR"/>
    <property type="match status" value="11"/>
</dbReference>
<dbReference type="Proteomes" id="UP001530293">
    <property type="component" value="Unassembled WGS sequence"/>
</dbReference>
<evidence type="ECO:0000256" key="1">
    <source>
        <dbReference type="ARBA" id="ARBA00022737"/>
    </source>
</evidence>
<evidence type="ECO:0000256" key="3">
    <source>
        <dbReference type="PROSITE-ProRule" id="PRU00339"/>
    </source>
</evidence>
<feature type="region of interest" description="Disordered" evidence="4">
    <location>
        <begin position="458"/>
        <end position="477"/>
    </location>
</feature>
<sequence length="918" mass="101752">MNHMFASYLSPHLVTSPRRQSQTSDNASVATHSTAGSRGSKGSKASKAKSQDYQVLLTELQKHQARFQQARSQLASSLLRIGEYHIRNAEYDEAMMALRESLHENRSVICNSLSSMPSLDISETGDESLVSGMTASQWSGAITPKGGLSVASSSSSSYLTAVMSHNKDKSLSTSDPDMVAAQRKSLDDMITTLSNLGKVHSLRKEDAAAMKYYDEKTKIQAIRMNIEEQLSTGSAGCLAGPAGVFFSQGHQNIMYEINEDIKALDELFRGMSFRKETKPTTIEEIQEDDTRNDQDAKERTADTTDERSAHSICIDDMSSATPMSNKSTKGNDDSHRRRRSRISIETTTQESISPLPPLRQTRRQATSDGSILKEDNEFADAVDLYRTVIDSYGQRTEKHEKKYTEFLRKYEAIQSTNCPGDCTIKHGPSSKQQLTWRKEWQLALDIYEAALSAQKEVTSRTAFPPGTPRKRTASDFSQDTRTSIASTLIAMGGLYYKLNNVQKELEKYSEALAVYQDTLGRDHPHVAGTMKNIGMVLAEQGHLDEAMENFQEAQRIYASLSDGPCCDVASALSCMGNVQNRRGELEDALRLYGEAFAIYKLVSKRALEMGGRSRLALQEVALTLKIMGMVHTKRGELDLAMSCFQDAIDIMRQNFNEKGSGPVVTSILSRIGLIFTKMNKLDEAMSHYQEAYDLATRTFGTTDHPEVAQILHYIGSINQRKRNLGEAMRCYKNSAKIFQSTLGRNDPTVATTLVSIGSLHYVAKNFDGAMNYYKEALRLNRSAYGTKHPDVIPTMKSIALIHAKQQNFDDAIGIFTEVLNIVCADMGNMHPEVASSHKRIGNVHYQRGDLTSAESEYRKALSIYQQCLGADNQTTKSAQAIVDKVVKEIADAQTTPTPSTSSSSGSFFKRAPKGYESL</sequence>
<dbReference type="Pfam" id="PF13424">
    <property type="entry name" value="TPR_12"/>
    <property type="match status" value="3"/>
</dbReference>
<name>A0ABD3M482_9STRA</name>
<feature type="region of interest" description="Disordered" evidence="4">
    <location>
        <begin position="278"/>
        <end position="354"/>
    </location>
</feature>
<feature type="repeat" description="TPR" evidence="3">
    <location>
        <begin position="665"/>
        <end position="698"/>
    </location>
</feature>
<dbReference type="PANTHER" id="PTHR45641">
    <property type="entry name" value="TETRATRICOPEPTIDE REPEAT PROTEIN (AFU_ORTHOLOGUE AFUA_6G03870)"/>
    <property type="match status" value="1"/>
</dbReference>
<evidence type="ECO:0000256" key="4">
    <source>
        <dbReference type="SAM" id="MobiDB-lite"/>
    </source>
</evidence>
<dbReference type="PANTHER" id="PTHR45641:SF19">
    <property type="entry name" value="NEPHROCYSTIN-3"/>
    <property type="match status" value="1"/>
</dbReference>
<comment type="caution">
    <text evidence="5">The sequence shown here is derived from an EMBL/GenBank/DDBJ whole genome shotgun (WGS) entry which is preliminary data.</text>
</comment>
<dbReference type="Gene3D" id="1.25.40.10">
    <property type="entry name" value="Tetratricopeptide repeat domain"/>
    <property type="match status" value="3"/>
</dbReference>
<proteinExistence type="predicted"/>
<feature type="compositionally biased region" description="Basic and acidic residues" evidence="4">
    <location>
        <begin position="288"/>
        <end position="309"/>
    </location>
</feature>
<keyword evidence="6" id="KW-1185">Reference proteome</keyword>
<feature type="compositionally biased region" description="Polar residues" evidence="4">
    <location>
        <begin position="17"/>
        <end position="32"/>
    </location>
</feature>
<dbReference type="SUPFAM" id="SSF48452">
    <property type="entry name" value="TPR-like"/>
    <property type="match status" value="2"/>
</dbReference>
<evidence type="ECO:0008006" key="7">
    <source>
        <dbReference type="Google" id="ProtNLM"/>
    </source>
</evidence>